<sequence length="55" mass="5627">MSISSIGSSTPPVAIESTETKGPDIKNDHDADDAPRPAPKSIPPKGQGTILDTNA</sequence>
<dbReference type="EMBL" id="JAGSGD010000001">
    <property type="protein sequence ID" value="MBR7618709.1"/>
    <property type="molecule type" value="Genomic_DNA"/>
</dbReference>
<keyword evidence="3" id="KW-1185">Reference proteome</keyword>
<feature type="compositionally biased region" description="Polar residues" evidence="1">
    <location>
        <begin position="1"/>
        <end position="11"/>
    </location>
</feature>
<dbReference type="RefSeq" id="WP_215338590.1">
    <property type="nucleotide sequence ID" value="NZ_JAGSGD010000001.1"/>
</dbReference>
<feature type="region of interest" description="Disordered" evidence="1">
    <location>
        <begin position="1"/>
        <end position="55"/>
    </location>
</feature>
<comment type="caution">
    <text evidence="2">The sequence shown here is derived from an EMBL/GenBank/DDBJ whole genome shotgun (WGS) entry which is preliminary data.</text>
</comment>
<accession>A0A941HUI6</accession>
<evidence type="ECO:0000313" key="3">
    <source>
        <dbReference type="Proteomes" id="UP000622580"/>
    </source>
</evidence>
<gene>
    <name evidence="2" type="ORF">JKL49_04845</name>
</gene>
<name>A0A941HUI6_9CAUL</name>
<evidence type="ECO:0000256" key="1">
    <source>
        <dbReference type="SAM" id="MobiDB-lite"/>
    </source>
</evidence>
<protein>
    <submittedName>
        <fullName evidence="2">Uncharacterized protein</fullName>
    </submittedName>
</protein>
<feature type="compositionally biased region" description="Basic and acidic residues" evidence="1">
    <location>
        <begin position="18"/>
        <end position="35"/>
    </location>
</feature>
<dbReference type="Proteomes" id="UP000622580">
    <property type="component" value="Unassembled WGS sequence"/>
</dbReference>
<evidence type="ECO:0000313" key="2">
    <source>
        <dbReference type="EMBL" id="MBR7618709.1"/>
    </source>
</evidence>
<proteinExistence type="predicted"/>
<organism evidence="2 3">
    <name type="scientific">Phenylobacterium glaciei</name>
    <dbReference type="NCBI Taxonomy" id="2803784"/>
    <lineage>
        <taxon>Bacteria</taxon>
        <taxon>Pseudomonadati</taxon>
        <taxon>Pseudomonadota</taxon>
        <taxon>Alphaproteobacteria</taxon>
        <taxon>Caulobacterales</taxon>
        <taxon>Caulobacteraceae</taxon>
        <taxon>Phenylobacterium</taxon>
    </lineage>
</organism>
<dbReference type="AlphaFoldDB" id="A0A941HUI6"/>
<reference evidence="2" key="1">
    <citation type="submission" date="2021-04" db="EMBL/GenBank/DDBJ databases">
        <title>Draft genome assembly of strain Phenylobacterium sp. 20VBR1 using MiniION and Illumina platforms.</title>
        <authorList>
            <person name="Thomas F.A."/>
            <person name="Krishnan K.P."/>
            <person name="Sinha R.K."/>
        </authorList>
    </citation>
    <scope>NUCLEOTIDE SEQUENCE</scope>
    <source>
        <strain evidence="2">20VBR1</strain>
    </source>
</reference>